<feature type="region of interest" description="Disordered" evidence="5">
    <location>
        <begin position="1565"/>
        <end position="1586"/>
    </location>
</feature>
<evidence type="ECO:0000256" key="5">
    <source>
        <dbReference type="SAM" id="MobiDB-lite"/>
    </source>
</evidence>
<dbReference type="PANTHER" id="PTHR36985">
    <property type="entry name" value="TRANSLOCATION AND ASSEMBLY MODULE SUBUNIT TAMB"/>
    <property type="match status" value="1"/>
</dbReference>
<evidence type="ECO:0000256" key="3">
    <source>
        <dbReference type="ARBA" id="ARBA00022989"/>
    </source>
</evidence>
<evidence type="ECO:0000313" key="8">
    <source>
        <dbReference type="EMBL" id="MRG93335.1"/>
    </source>
</evidence>
<feature type="region of interest" description="Disordered" evidence="5">
    <location>
        <begin position="1485"/>
        <end position="1508"/>
    </location>
</feature>
<feature type="domain" description="Translocation and assembly module TamB C-terminal" evidence="7">
    <location>
        <begin position="1296"/>
        <end position="1629"/>
    </location>
</feature>
<reference evidence="8 9" key="1">
    <citation type="submission" date="2019-10" db="EMBL/GenBank/DDBJ databases">
        <title>A soil myxobacterium in the family Polyangiaceae.</title>
        <authorList>
            <person name="Li Y."/>
            <person name="Wang J."/>
        </authorList>
    </citation>
    <scope>NUCLEOTIDE SEQUENCE [LARGE SCALE GENOMIC DNA]</scope>
    <source>
        <strain evidence="8 9">DSM 14734</strain>
    </source>
</reference>
<evidence type="ECO:0000259" key="7">
    <source>
        <dbReference type="Pfam" id="PF04357"/>
    </source>
</evidence>
<evidence type="ECO:0000256" key="1">
    <source>
        <dbReference type="ARBA" id="ARBA00004167"/>
    </source>
</evidence>
<feature type="transmembrane region" description="Helical" evidence="6">
    <location>
        <begin position="29"/>
        <end position="52"/>
    </location>
</feature>
<feature type="compositionally biased region" description="Basic residues" evidence="5">
    <location>
        <begin position="165"/>
        <end position="177"/>
    </location>
</feature>
<organism evidence="8 9">
    <name type="scientific">Polyangium spumosum</name>
    <dbReference type="NCBI Taxonomy" id="889282"/>
    <lineage>
        <taxon>Bacteria</taxon>
        <taxon>Pseudomonadati</taxon>
        <taxon>Myxococcota</taxon>
        <taxon>Polyangia</taxon>
        <taxon>Polyangiales</taxon>
        <taxon>Polyangiaceae</taxon>
        <taxon>Polyangium</taxon>
    </lineage>
</organism>
<dbReference type="GO" id="GO:0097347">
    <property type="term" value="C:TAM protein secretion complex"/>
    <property type="evidence" value="ECO:0007669"/>
    <property type="project" value="TreeGrafter"/>
</dbReference>
<proteinExistence type="predicted"/>
<feature type="region of interest" description="Disordered" evidence="5">
    <location>
        <begin position="1326"/>
        <end position="1352"/>
    </location>
</feature>
<protein>
    <recommendedName>
        <fullName evidence="7">Translocation and assembly module TamB C-terminal domain-containing protein</fullName>
    </recommendedName>
</protein>
<dbReference type="Pfam" id="PF04357">
    <property type="entry name" value="TamB"/>
    <property type="match status" value="1"/>
</dbReference>
<feature type="compositionally biased region" description="Low complexity" evidence="5">
    <location>
        <begin position="1488"/>
        <end position="1508"/>
    </location>
</feature>
<evidence type="ECO:0000256" key="4">
    <source>
        <dbReference type="ARBA" id="ARBA00023136"/>
    </source>
</evidence>
<dbReference type="GO" id="GO:0005886">
    <property type="term" value="C:plasma membrane"/>
    <property type="evidence" value="ECO:0007669"/>
    <property type="project" value="InterPro"/>
</dbReference>
<dbReference type="Proteomes" id="UP000440224">
    <property type="component" value="Unassembled WGS sequence"/>
</dbReference>
<name>A0A6N7PSV2_9BACT</name>
<dbReference type="RefSeq" id="WP_153820175.1">
    <property type="nucleotide sequence ID" value="NZ_WJIE01000004.1"/>
</dbReference>
<keyword evidence="3 6" id="KW-1133">Transmembrane helix</keyword>
<accession>A0A6N7PSV2</accession>
<keyword evidence="9" id="KW-1185">Reference proteome</keyword>
<keyword evidence="4 6" id="KW-0472">Membrane</keyword>
<comment type="subcellular location">
    <subcellularLocation>
        <location evidence="1">Membrane</location>
        <topology evidence="1">Single-pass membrane protein</topology>
    </subcellularLocation>
</comment>
<evidence type="ECO:0000313" key="9">
    <source>
        <dbReference type="Proteomes" id="UP000440224"/>
    </source>
</evidence>
<evidence type="ECO:0000256" key="6">
    <source>
        <dbReference type="SAM" id="Phobius"/>
    </source>
</evidence>
<dbReference type="EMBL" id="WJIE01000004">
    <property type="protein sequence ID" value="MRG93335.1"/>
    <property type="molecule type" value="Genomic_DNA"/>
</dbReference>
<dbReference type="PANTHER" id="PTHR36985:SF1">
    <property type="entry name" value="TRANSLOCATION AND ASSEMBLY MODULE SUBUNIT TAMB"/>
    <property type="match status" value="1"/>
</dbReference>
<dbReference type="OrthoDB" id="5476182at2"/>
<keyword evidence="2 6" id="KW-0812">Transmembrane</keyword>
<evidence type="ECO:0000256" key="2">
    <source>
        <dbReference type="ARBA" id="ARBA00022692"/>
    </source>
</evidence>
<dbReference type="GO" id="GO:0009306">
    <property type="term" value="P:protein secretion"/>
    <property type="evidence" value="ECO:0007669"/>
    <property type="project" value="InterPro"/>
</dbReference>
<feature type="region of interest" description="Disordered" evidence="5">
    <location>
        <begin position="158"/>
        <end position="183"/>
    </location>
</feature>
<feature type="compositionally biased region" description="Polar residues" evidence="5">
    <location>
        <begin position="1565"/>
        <end position="1577"/>
    </location>
</feature>
<sequence length="1629" mass="173152">MAPSAPADRDSPEKAAPRRPGRARRALRAAAATIGLCTVFTGSAVLAVGLHLDTAPFRRLARDVANQALGSLFEGKIVISEIDHLALDEVEIRSAVTLDPHGREVIHAKGIRGSFDLVPFARASLFGKGERKLAFPHIRIEEAEIVLDRGPDQRLGITTAFQPKPKPKKPKKPRKPGAKVAAERPTSISLDRIEIGHARVRGQVAPPRVIDADVTRLIGAVHVGPRGVSVDVEPTGIRERGLAHVQLAGLLEYHLHVETPPATDPTSAAPEAKAPPSVARMWSSFAGSAGPVEVLARAKLDDTRVTAAIELPRAEPEDLRKLVPGLPVRERVSARLSLEGDIPSFEVEGRLEVSPKEGAPGSLELEGELDVTQGARLALDVTADDLDPRMFVEGLPAANVDLGARLLLDTNPALRIVADARTEPMVVEAQAVPAADVHLVFDHGELEGRVTLHEPGAPVSGSFVVSPGGAVRFEAETYVASLASAPRLRGPATGSARVHVRGAISEGTIDARAFGSVHDLEAKGGVSLERGRVEGRIRGPFDRLDVEASLEGEGLVAAGRGADRVTARVSGPVTAPKVQARLEGGDVGELEASAQIEPKEKSAREVALRLTREGERIEGKAKRIVVRGGGLAIEGLRAEGSGLGSLGGTLAVDGRELTGNLAGRDVDLARIGRLLDLDRRLKGLADVDIALARTRDGRKGHVHVMVEDGTFSAGGLPVTGASGSIVATFDGARAAMDGTLRLVDRDDTGAEDACNGSIAEVRISGAEGDLRGPLLDPTTWTRLTGSARVDAPDWDLRCIAARLPVALVLGEVSGRLGTSFSIERPDGQRFVSVRDLDVRTRDLVVAGPVAFGEDKPAWESRRMDVALSGSLNGATGATDVTLSLLDRSTIAELGVHVNLDLPTLVDEPKKRRASLLASRGTAEFAIPRRTVRSFRTLPSALRDVLPPLAGEVALSATASGSLGDPALRVHARGYRLRHDASTVEPSPWALPVDVDATATYDAGKARLRAAVRKGTRELALVEGQADADLNALREGRSIPPRGNVRATLRELPLELIPFFADRDVAGRVSGVMRFDQRGDEPEAAARIEVSGLALGSQSSFDRAALELSIGSPGGPGKPARGVAQLALVGRGGGRIDATGYAGIDWQGFLPQIDDTRPADLLVKATRFRLASLTPLVSGTLSRLDGTLDGDLRLGLHRFGEDEGRIDANMEVRGGVFHVPQIGQEFKNARVSIRTTESGELRFDDIRAEGISGAVEGSAVVQMQGLAFQTARGELRIDDDEELPVTFEGVPLGQAHGRIELAAAKEGREVSLTVRVPELHLALPASSSRAVQSLDPHADVDVSHPLGPPKEERPKDALSYVVTFELGDIEIEGMGADLELTGGSPPPRVALTDETRLSGDVEINRGTFEIVGKKFEIERGLLRLRPEEAGNPYVNVTARWDAPNGTRVFVDYVGDLKPITEQKLRFRSSPPMSQQSILSMILMGETPESQSDTQSQTASTEGSPGAAERAAGVVGGEIASQQINAILSQIAPLRGLSTRVGTTEAGRLRTTVIYELGDTVTAQASYEGSPSSRLQGIQTPAGAAEGTENRTELNLDWRFRRNWMLRGSFGFGGINQQPSSGLDLFWQYRY</sequence>
<comment type="caution">
    <text evidence="8">The sequence shown here is derived from an EMBL/GenBank/DDBJ whole genome shotgun (WGS) entry which is preliminary data.</text>
</comment>
<dbReference type="InterPro" id="IPR007452">
    <property type="entry name" value="TamB_C"/>
</dbReference>
<feature type="compositionally biased region" description="Basic and acidic residues" evidence="5">
    <location>
        <begin position="7"/>
        <end position="16"/>
    </location>
</feature>
<gene>
    <name evidence="8" type="ORF">GF068_15545</name>
</gene>
<feature type="region of interest" description="Disordered" evidence="5">
    <location>
        <begin position="1"/>
        <end position="22"/>
    </location>
</feature>